<evidence type="ECO:0000313" key="3">
    <source>
        <dbReference type="Proteomes" id="UP001433268"/>
    </source>
</evidence>
<evidence type="ECO:0000256" key="1">
    <source>
        <dbReference type="SAM" id="MobiDB-lite"/>
    </source>
</evidence>
<feature type="region of interest" description="Disordered" evidence="1">
    <location>
        <begin position="1"/>
        <end position="42"/>
    </location>
</feature>
<evidence type="ECO:0000313" key="2">
    <source>
        <dbReference type="EMBL" id="KAK8084928.1"/>
    </source>
</evidence>
<dbReference type="EMBL" id="JAQQWN010000005">
    <property type="protein sequence ID" value="KAK8084928.1"/>
    <property type="molecule type" value="Genomic_DNA"/>
</dbReference>
<accession>A0ABR1WN33</accession>
<keyword evidence="3" id="KW-1185">Reference proteome</keyword>
<dbReference type="GeneID" id="92043574"/>
<comment type="caution">
    <text evidence="2">The sequence shown here is derived from an EMBL/GenBank/DDBJ whole genome shotgun (WGS) entry which is preliminary data.</text>
</comment>
<protein>
    <submittedName>
        <fullName evidence="2">Uncharacterized protein</fullName>
    </submittedName>
</protein>
<sequence>MPDRHARPAGPARFQIPSARMPSLPELPRAQGRDDSEVPTPVSWPISEQIHRLLGGATTASVGDISEGWALATIRLDPQDPAPVTCYDRHDLRHLGTGIVANGSATVATGLNTFHRVVLVR</sequence>
<proteinExistence type="predicted"/>
<organism evidence="2 3">
    <name type="scientific">Apiospora hydei</name>
    <dbReference type="NCBI Taxonomy" id="1337664"/>
    <lineage>
        <taxon>Eukaryota</taxon>
        <taxon>Fungi</taxon>
        <taxon>Dikarya</taxon>
        <taxon>Ascomycota</taxon>
        <taxon>Pezizomycotina</taxon>
        <taxon>Sordariomycetes</taxon>
        <taxon>Xylariomycetidae</taxon>
        <taxon>Amphisphaeriales</taxon>
        <taxon>Apiosporaceae</taxon>
        <taxon>Apiospora</taxon>
    </lineage>
</organism>
<reference evidence="2 3" key="1">
    <citation type="submission" date="2023-01" db="EMBL/GenBank/DDBJ databases">
        <title>Analysis of 21 Apiospora genomes using comparative genomics revels a genus with tremendous synthesis potential of carbohydrate active enzymes and secondary metabolites.</title>
        <authorList>
            <person name="Sorensen T."/>
        </authorList>
    </citation>
    <scope>NUCLEOTIDE SEQUENCE [LARGE SCALE GENOMIC DNA]</scope>
    <source>
        <strain evidence="2 3">CBS 114990</strain>
    </source>
</reference>
<gene>
    <name evidence="2" type="ORF">PG997_006199</name>
</gene>
<dbReference type="Proteomes" id="UP001433268">
    <property type="component" value="Unassembled WGS sequence"/>
</dbReference>
<dbReference type="RefSeq" id="XP_066669437.1">
    <property type="nucleotide sequence ID" value="XM_066810514.1"/>
</dbReference>
<name>A0ABR1WN33_9PEZI</name>